<dbReference type="EMBL" id="CP002160">
    <property type="protein sequence ID" value="ADL50648.1"/>
    <property type="molecule type" value="Genomic_DNA"/>
</dbReference>
<accession>D9ST32</accession>
<proteinExistence type="predicted"/>
<dbReference type="HOGENOM" id="CLU_3041978_0_0_9"/>
<evidence type="ECO:0000313" key="2">
    <source>
        <dbReference type="Proteomes" id="UP000002730"/>
    </source>
</evidence>
<dbReference type="KEGG" id="ccb:Clocel_0878"/>
<organism evidence="1 2">
    <name type="scientific">Clostridium cellulovorans (strain ATCC 35296 / DSM 3052 / OCM 3 / 743B)</name>
    <dbReference type="NCBI Taxonomy" id="573061"/>
    <lineage>
        <taxon>Bacteria</taxon>
        <taxon>Bacillati</taxon>
        <taxon>Bacillota</taxon>
        <taxon>Clostridia</taxon>
        <taxon>Eubacteriales</taxon>
        <taxon>Clostridiaceae</taxon>
        <taxon>Clostridium</taxon>
    </lineage>
</organism>
<evidence type="ECO:0000313" key="1">
    <source>
        <dbReference type="EMBL" id="ADL50648.1"/>
    </source>
</evidence>
<keyword evidence="2" id="KW-1185">Reference proteome</keyword>
<protein>
    <submittedName>
        <fullName evidence="1">Uncharacterized protein</fullName>
    </submittedName>
</protein>
<dbReference type="AlphaFoldDB" id="D9ST32"/>
<name>D9ST32_CLOC7</name>
<dbReference type="RefSeq" id="WP_010076512.1">
    <property type="nucleotide sequence ID" value="NC_014393.1"/>
</dbReference>
<reference evidence="1 2" key="1">
    <citation type="submission" date="2010-08" db="EMBL/GenBank/DDBJ databases">
        <title>Complete sequence of Clostridium cellulovorans 743B.</title>
        <authorList>
            <consortium name="US DOE Joint Genome Institute"/>
            <person name="Lucas S."/>
            <person name="Copeland A."/>
            <person name="Lapidus A."/>
            <person name="Cheng J.-F."/>
            <person name="Bruce D."/>
            <person name="Goodwin L."/>
            <person name="Pitluck S."/>
            <person name="Chertkov O."/>
            <person name="Detter J.C."/>
            <person name="Han C."/>
            <person name="Tapia R."/>
            <person name="Land M."/>
            <person name="Hauser L."/>
            <person name="Chang Y.-J."/>
            <person name="Jeffries C."/>
            <person name="Kyrpides N."/>
            <person name="Ivanova N."/>
            <person name="Mikhailova N."/>
            <person name="Hemme C.L."/>
            <person name="Woyke T."/>
        </authorList>
    </citation>
    <scope>NUCLEOTIDE SEQUENCE [LARGE SCALE GENOMIC DNA]</scope>
    <source>
        <strain evidence="2">ATCC 35296 / DSM 3052 / OCM 3 / 743B</strain>
    </source>
</reference>
<gene>
    <name evidence="1" type="ordered locus">Clocel_0878</name>
</gene>
<sequence length="54" mass="5956">MANYKIGAIFEQKNYEEMASSQMTGGDGFVTVTSPQYTLSCCITWTIPSIKLTV</sequence>
<dbReference type="Proteomes" id="UP000002730">
    <property type="component" value="Chromosome"/>
</dbReference>